<evidence type="ECO:0000313" key="3">
    <source>
        <dbReference type="Proteomes" id="UP000663848"/>
    </source>
</evidence>
<dbReference type="Proteomes" id="UP000663848">
    <property type="component" value="Unassembled WGS sequence"/>
</dbReference>
<dbReference type="AlphaFoldDB" id="A0A821NUK4"/>
<proteinExistence type="predicted"/>
<reference evidence="2" key="1">
    <citation type="submission" date="2021-02" db="EMBL/GenBank/DDBJ databases">
        <authorList>
            <person name="Nowell W R."/>
        </authorList>
    </citation>
    <scope>NUCLEOTIDE SEQUENCE</scope>
</reference>
<gene>
    <name evidence="2" type="ORF">QYT958_LOCUS23480</name>
</gene>
<sequence>MRSFLFSGKARMLFCSCLMNKNWQKSATIDAVSAMIWQLVSFGGICISYKSIRKEFKNGSVRNWQTTPTNTRQSPSLSLLHHHLHPPDSSTIKRAYTMARITVQSTNTSRAKPYTIQGLVETLNEFVPMSTPGYDDPRKDRSGPAACQDM</sequence>
<feature type="region of interest" description="Disordered" evidence="1">
    <location>
        <begin position="129"/>
        <end position="150"/>
    </location>
</feature>
<organism evidence="2 3">
    <name type="scientific">Rotaria socialis</name>
    <dbReference type="NCBI Taxonomy" id="392032"/>
    <lineage>
        <taxon>Eukaryota</taxon>
        <taxon>Metazoa</taxon>
        <taxon>Spiralia</taxon>
        <taxon>Gnathifera</taxon>
        <taxon>Rotifera</taxon>
        <taxon>Eurotatoria</taxon>
        <taxon>Bdelloidea</taxon>
        <taxon>Philodinida</taxon>
        <taxon>Philodinidae</taxon>
        <taxon>Rotaria</taxon>
    </lineage>
</organism>
<dbReference type="EMBL" id="CAJOBR010004758">
    <property type="protein sequence ID" value="CAF4794414.1"/>
    <property type="molecule type" value="Genomic_DNA"/>
</dbReference>
<name>A0A821NUK4_9BILA</name>
<evidence type="ECO:0000313" key="2">
    <source>
        <dbReference type="EMBL" id="CAF4794414.1"/>
    </source>
</evidence>
<evidence type="ECO:0000256" key="1">
    <source>
        <dbReference type="SAM" id="MobiDB-lite"/>
    </source>
</evidence>
<accession>A0A821NUK4</accession>
<protein>
    <submittedName>
        <fullName evidence="2">Uncharacterized protein</fullName>
    </submittedName>
</protein>
<comment type="caution">
    <text evidence="2">The sequence shown here is derived from an EMBL/GenBank/DDBJ whole genome shotgun (WGS) entry which is preliminary data.</text>
</comment>